<dbReference type="Proteomes" id="UP000565262">
    <property type="component" value="Unassembled WGS sequence"/>
</dbReference>
<keyword evidence="14" id="KW-0131">Cell cycle</keyword>
<dbReference type="AlphaFoldDB" id="A0A839ITB8"/>
<dbReference type="CDD" id="cd00082">
    <property type="entry name" value="HisKA"/>
    <property type="match status" value="1"/>
</dbReference>
<comment type="subcellular location">
    <subcellularLocation>
        <location evidence="2">Cell membrane</location>
        <topology evidence="2">Multi-pass membrane protein</topology>
    </subcellularLocation>
</comment>
<keyword evidence="13 17" id="KW-0472">Membrane</keyword>
<evidence type="ECO:0000256" key="11">
    <source>
        <dbReference type="ARBA" id="ARBA00022989"/>
    </source>
</evidence>
<evidence type="ECO:0000256" key="8">
    <source>
        <dbReference type="ARBA" id="ARBA00022741"/>
    </source>
</evidence>
<evidence type="ECO:0000256" key="17">
    <source>
        <dbReference type="SAM" id="Phobius"/>
    </source>
</evidence>
<evidence type="ECO:0000256" key="7">
    <source>
        <dbReference type="ARBA" id="ARBA00022692"/>
    </source>
</evidence>
<dbReference type="CDD" id="cd17546">
    <property type="entry name" value="REC_hyHK_CKI1_RcsC-like"/>
    <property type="match status" value="1"/>
</dbReference>
<dbReference type="Gene3D" id="3.30.565.10">
    <property type="entry name" value="Histidine kinase-like ATPase, C-terminal domain"/>
    <property type="match status" value="1"/>
</dbReference>
<feature type="coiled-coil region" evidence="16">
    <location>
        <begin position="326"/>
        <end position="360"/>
    </location>
</feature>
<dbReference type="InterPro" id="IPR001789">
    <property type="entry name" value="Sig_transdc_resp-reg_receiver"/>
</dbReference>
<evidence type="ECO:0000256" key="13">
    <source>
        <dbReference type="ARBA" id="ARBA00023136"/>
    </source>
</evidence>
<evidence type="ECO:0000256" key="12">
    <source>
        <dbReference type="ARBA" id="ARBA00023012"/>
    </source>
</evidence>
<keyword evidence="11 17" id="KW-1133">Transmembrane helix</keyword>
<name>A0A839ITB8_9GAMM</name>
<protein>
    <recommendedName>
        <fullName evidence="3">histidine kinase</fullName>
        <ecNumber evidence="3">2.7.13.3</ecNumber>
    </recommendedName>
</protein>
<dbReference type="Pfam" id="PF02518">
    <property type="entry name" value="HATPase_c"/>
    <property type="match status" value="1"/>
</dbReference>
<comment type="catalytic activity">
    <reaction evidence="1">
        <text>ATP + protein L-histidine = ADP + protein N-phospho-L-histidine.</text>
        <dbReference type="EC" id="2.7.13.3"/>
    </reaction>
</comment>
<feature type="domain" description="Response regulatory" evidence="19">
    <location>
        <begin position="602"/>
        <end position="715"/>
    </location>
</feature>
<dbReference type="InterPro" id="IPR004358">
    <property type="entry name" value="Sig_transdc_His_kin-like_C"/>
</dbReference>
<evidence type="ECO:0000256" key="15">
    <source>
        <dbReference type="PROSITE-ProRule" id="PRU00169"/>
    </source>
</evidence>
<dbReference type="PANTHER" id="PTHR45339">
    <property type="entry name" value="HYBRID SIGNAL TRANSDUCTION HISTIDINE KINASE J"/>
    <property type="match status" value="1"/>
</dbReference>
<dbReference type="SUPFAM" id="SSF47226">
    <property type="entry name" value="Histidine-containing phosphotransfer domain, HPT domain"/>
    <property type="match status" value="1"/>
</dbReference>
<dbReference type="InterPro" id="IPR003661">
    <property type="entry name" value="HisK_dim/P_dom"/>
</dbReference>
<dbReference type="Gene3D" id="6.10.340.10">
    <property type="match status" value="1"/>
</dbReference>
<evidence type="ECO:0000256" key="10">
    <source>
        <dbReference type="ARBA" id="ARBA00022840"/>
    </source>
</evidence>
<dbReference type="PROSITE" id="PS50110">
    <property type="entry name" value="RESPONSE_REGULATORY"/>
    <property type="match status" value="2"/>
</dbReference>
<evidence type="ECO:0000256" key="6">
    <source>
        <dbReference type="ARBA" id="ARBA00022679"/>
    </source>
</evidence>
<organism evidence="21 22">
    <name type="scientific">Oceanospirillum sediminis</name>
    <dbReference type="NCBI Taxonomy" id="2760088"/>
    <lineage>
        <taxon>Bacteria</taxon>
        <taxon>Pseudomonadati</taxon>
        <taxon>Pseudomonadota</taxon>
        <taxon>Gammaproteobacteria</taxon>
        <taxon>Oceanospirillales</taxon>
        <taxon>Oceanospirillaceae</taxon>
        <taxon>Oceanospirillum</taxon>
    </lineage>
</organism>
<keyword evidence="8" id="KW-0547">Nucleotide-binding</keyword>
<keyword evidence="12" id="KW-0902">Two-component regulatory system</keyword>
<proteinExistence type="predicted"/>
<dbReference type="CDD" id="cd00156">
    <property type="entry name" value="REC"/>
    <property type="match status" value="1"/>
</dbReference>
<dbReference type="Pfam" id="PF00072">
    <property type="entry name" value="Response_reg"/>
    <property type="match status" value="2"/>
</dbReference>
<dbReference type="PROSITE" id="PS50109">
    <property type="entry name" value="HIS_KIN"/>
    <property type="match status" value="1"/>
</dbReference>
<evidence type="ECO:0000256" key="4">
    <source>
        <dbReference type="ARBA" id="ARBA00022475"/>
    </source>
</evidence>
<feature type="domain" description="HAMP" evidence="20">
    <location>
        <begin position="161"/>
        <end position="216"/>
    </location>
</feature>
<dbReference type="EMBL" id="JACJFM010000017">
    <property type="protein sequence ID" value="MBB1487677.1"/>
    <property type="molecule type" value="Genomic_DNA"/>
</dbReference>
<dbReference type="PRINTS" id="PR00344">
    <property type="entry name" value="BCTRLSENSOR"/>
</dbReference>
<keyword evidence="10" id="KW-0067">ATP-binding</keyword>
<dbReference type="SUPFAM" id="SSF52172">
    <property type="entry name" value="CheY-like"/>
    <property type="match status" value="2"/>
</dbReference>
<dbReference type="Gene3D" id="3.40.50.2300">
    <property type="match status" value="2"/>
</dbReference>
<dbReference type="InterPro" id="IPR005467">
    <property type="entry name" value="His_kinase_dom"/>
</dbReference>
<gene>
    <name evidence="21" type="ORF">H4O21_13790</name>
</gene>
<dbReference type="InterPro" id="IPR036097">
    <property type="entry name" value="HisK_dim/P_sf"/>
</dbReference>
<dbReference type="SUPFAM" id="SSF47384">
    <property type="entry name" value="Homodimeric domain of signal transducing histidine kinase"/>
    <property type="match status" value="1"/>
</dbReference>
<dbReference type="InterPro" id="IPR003594">
    <property type="entry name" value="HATPase_dom"/>
</dbReference>
<dbReference type="CDD" id="cd16922">
    <property type="entry name" value="HATPase_EvgS-ArcB-TorS-like"/>
    <property type="match status" value="1"/>
</dbReference>
<accession>A0A839ITB8</accession>
<keyword evidence="6" id="KW-0808">Transferase</keyword>
<dbReference type="InterPro" id="IPR036641">
    <property type="entry name" value="HPT_dom_sf"/>
</dbReference>
<evidence type="ECO:0000256" key="16">
    <source>
        <dbReference type="SAM" id="Coils"/>
    </source>
</evidence>
<evidence type="ECO:0000259" key="18">
    <source>
        <dbReference type="PROSITE" id="PS50109"/>
    </source>
</evidence>
<dbReference type="PROSITE" id="PS50885">
    <property type="entry name" value="HAMP"/>
    <property type="match status" value="1"/>
</dbReference>
<evidence type="ECO:0000256" key="9">
    <source>
        <dbReference type="ARBA" id="ARBA00022777"/>
    </source>
</evidence>
<evidence type="ECO:0000256" key="14">
    <source>
        <dbReference type="ARBA" id="ARBA00023306"/>
    </source>
</evidence>
<dbReference type="EC" id="2.7.13.3" evidence="3"/>
<evidence type="ECO:0000313" key="22">
    <source>
        <dbReference type="Proteomes" id="UP000565262"/>
    </source>
</evidence>
<evidence type="ECO:0000256" key="5">
    <source>
        <dbReference type="ARBA" id="ARBA00022553"/>
    </source>
</evidence>
<evidence type="ECO:0000259" key="19">
    <source>
        <dbReference type="PROSITE" id="PS50110"/>
    </source>
</evidence>
<evidence type="ECO:0000256" key="1">
    <source>
        <dbReference type="ARBA" id="ARBA00000085"/>
    </source>
</evidence>
<evidence type="ECO:0000313" key="21">
    <source>
        <dbReference type="EMBL" id="MBB1487677.1"/>
    </source>
</evidence>
<feature type="transmembrane region" description="Helical" evidence="17">
    <location>
        <begin position="20"/>
        <end position="40"/>
    </location>
</feature>
<dbReference type="InterPro" id="IPR011006">
    <property type="entry name" value="CheY-like_superfamily"/>
</dbReference>
<dbReference type="SMART" id="SM00387">
    <property type="entry name" value="HATPase_c"/>
    <property type="match status" value="1"/>
</dbReference>
<feature type="domain" description="Response regulatory" evidence="19">
    <location>
        <begin position="746"/>
        <end position="863"/>
    </location>
</feature>
<dbReference type="FunFam" id="1.10.287.130:FF:000038">
    <property type="entry name" value="Sensory transduction histidine kinase"/>
    <property type="match status" value="1"/>
</dbReference>
<dbReference type="SMART" id="SM00388">
    <property type="entry name" value="HisKA"/>
    <property type="match status" value="1"/>
</dbReference>
<evidence type="ECO:0000256" key="3">
    <source>
        <dbReference type="ARBA" id="ARBA00012438"/>
    </source>
</evidence>
<comment type="caution">
    <text evidence="21">The sequence shown here is derived from an EMBL/GenBank/DDBJ whole genome shotgun (WGS) entry which is preliminary data.</text>
</comment>
<dbReference type="GO" id="GO:0005886">
    <property type="term" value="C:plasma membrane"/>
    <property type="evidence" value="ECO:0007669"/>
    <property type="project" value="UniProtKB-SubCell"/>
</dbReference>
<dbReference type="PANTHER" id="PTHR45339:SF1">
    <property type="entry name" value="HYBRID SIGNAL TRANSDUCTION HISTIDINE KINASE J"/>
    <property type="match status" value="1"/>
</dbReference>
<keyword evidence="9" id="KW-0418">Kinase</keyword>
<dbReference type="GO" id="GO:0005524">
    <property type="term" value="F:ATP binding"/>
    <property type="evidence" value="ECO:0007669"/>
    <property type="project" value="UniProtKB-KW"/>
</dbReference>
<feature type="domain" description="Histidine kinase" evidence="18">
    <location>
        <begin position="367"/>
        <end position="583"/>
    </location>
</feature>
<dbReference type="GO" id="GO:0000155">
    <property type="term" value="F:phosphorelay sensor kinase activity"/>
    <property type="evidence" value="ECO:0007669"/>
    <property type="project" value="InterPro"/>
</dbReference>
<keyword evidence="4" id="KW-1003">Cell membrane</keyword>
<keyword evidence="7 17" id="KW-0812">Transmembrane</keyword>
<dbReference type="Gene3D" id="1.10.287.130">
    <property type="match status" value="1"/>
</dbReference>
<dbReference type="RefSeq" id="WP_182809452.1">
    <property type="nucleotide sequence ID" value="NZ_JACJFM010000017.1"/>
</dbReference>
<feature type="transmembrane region" description="Helical" evidence="17">
    <location>
        <begin position="140"/>
        <end position="164"/>
    </location>
</feature>
<keyword evidence="5 15" id="KW-0597">Phosphoprotein</keyword>
<evidence type="ECO:0000259" key="20">
    <source>
        <dbReference type="PROSITE" id="PS50885"/>
    </source>
</evidence>
<evidence type="ECO:0000256" key="2">
    <source>
        <dbReference type="ARBA" id="ARBA00004651"/>
    </source>
</evidence>
<dbReference type="InterPro" id="IPR036890">
    <property type="entry name" value="HATPase_C_sf"/>
</dbReference>
<feature type="modified residue" description="4-aspartylphosphate" evidence="15">
    <location>
        <position position="795"/>
    </location>
</feature>
<dbReference type="FunFam" id="3.30.565.10:FF:000010">
    <property type="entry name" value="Sensor histidine kinase RcsC"/>
    <property type="match status" value="1"/>
</dbReference>
<keyword evidence="22" id="KW-1185">Reference proteome</keyword>
<dbReference type="Pfam" id="PF00512">
    <property type="entry name" value="HisKA"/>
    <property type="match status" value="1"/>
</dbReference>
<reference evidence="21 22" key="1">
    <citation type="submission" date="2020-08" db="EMBL/GenBank/DDBJ databases">
        <title>Oceanospirillum sp. nov. isolated from marine sediment.</title>
        <authorList>
            <person name="Ji X."/>
        </authorList>
    </citation>
    <scope>NUCLEOTIDE SEQUENCE [LARGE SCALE GENOMIC DNA]</scope>
    <source>
        <strain evidence="21 22">D5</strain>
    </source>
</reference>
<dbReference type="SUPFAM" id="SSF55874">
    <property type="entry name" value="ATPase domain of HSP90 chaperone/DNA topoisomerase II/histidine kinase"/>
    <property type="match status" value="1"/>
</dbReference>
<sequence>MLTFVRSFVEMYKSPLASRVVFGVFLGIIVIEAIILIPSYNKKERDLLLDIESRTRLITETLMRLEQLSPEERIRQLQTIPEIHSAEQINQTIETPLLSRYQADKGLHDVLFPLAGENTLVIRTEAHHVEHELSAYVLRIIGLILIISAFVTFVTMLIVGHLMIRPVIQLTQTLSSAREETNFDDIDASLTERKDELGDLARTYRTLGQHIESAFREVEVMARFPFENPNPILRCTFDNDVIYRNPTVKKEPLFFADGRQQHLTEELHQAIKESIGVSEGLTVNLSGDGKTYSVTVIAFPEHEYVNIYARNITHQVEAEAQLKAIRDELELRVEERTQALKNREQQLIQARDEAERANQSKSDFLATMSHEIRTPMNGVIGMTGLLLDMPMPEEQHHYVRTIKDSGESLLRIINDILDYTKIEIGKLELEDVSFDLIELCESVVQLMASRADEKKLEFGSVISPDISGIYTSDPGRIRQVLLNLVNNAIKFTASGSIVLRAFSTEQGVRFEVQDTGIGIHPDNMNRLFKRFSQVDASTTRRYGGTGLGLAICKLIVETLNGQIGVESTPDKGSTFWFVLPLEPVNMDHVPDLNDVDELDRKHVLLIEDNQVNREIFEINLDSWGLHYQSVTSVAEGLKRLDEQDFDLIILDLNMPDKDGNDFICQYHAREPEHRAPIILASSADMITDEMRQHITGFIMKPIRQRVLQEHIARCLSLDLPEIGQIHPLPPAAPSPVRERPVDRRLRILVAEDNQVNQLVAQGCLEKLGHAVDFAADGNEALVAVKSLPYDLVFMDIQMPVCDGYQSTRLIRALTGQEANIPIVAMTANAMRGDREKALLAGMNDYLAKPVSAEKIAAVIDRLFCADVVLPEPLETDTDIELQQTDMPADTTDIIVQDAMPETILATAPDDGSLSDIEILPDLITEKESLPEEIWAEASLQRLIDQIGPAGIKGIADSYQADTQRRLGILKQLQTEKNLKMLQHELRGLRKAAQMLGVLQIEYLARQGEVSQKPVSINELEEALNRFSDYVEQQILS</sequence>
<feature type="modified residue" description="4-aspartylphosphate" evidence="15">
    <location>
        <position position="651"/>
    </location>
</feature>
<keyword evidence="16" id="KW-0175">Coiled coil</keyword>
<dbReference type="InterPro" id="IPR003660">
    <property type="entry name" value="HAMP_dom"/>
</dbReference>
<dbReference type="SMART" id="SM00448">
    <property type="entry name" value="REC"/>
    <property type="match status" value="2"/>
</dbReference>